<feature type="region of interest" description="Disordered" evidence="1">
    <location>
        <begin position="232"/>
        <end position="285"/>
    </location>
</feature>
<dbReference type="Proteomes" id="UP000179807">
    <property type="component" value="Unassembled WGS sequence"/>
</dbReference>
<comment type="caution">
    <text evidence="2">The sequence shown here is derived from an EMBL/GenBank/DDBJ whole genome shotgun (WGS) entry which is preliminary data.</text>
</comment>
<feature type="compositionally biased region" description="Polar residues" evidence="1">
    <location>
        <begin position="36"/>
        <end position="47"/>
    </location>
</feature>
<name>A0A1J4JDQ4_9EUKA</name>
<feature type="compositionally biased region" description="Basic and acidic residues" evidence="1">
    <location>
        <begin position="238"/>
        <end position="285"/>
    </location>
</feature>
<reference evidence="2" key="1">
    <citation type="submission" date="2016-10" db="EMBL/GenBank/DDBJ databases">
        <authorList>
            <person name="Benchimol M."/>
            <person name="Almeida L.G."/>
            <person name="Vasconcelos A.T."/>
            <person name="Perreira-Neves A."/>
            <person name="Rosa I.A."/>
            <person name="Tasca T."/>
            <person name="Bogo M.R."/>
            <person name="de Souza W."/>
        </authorList>
    </citation>
    <scope>NUCLEOTIDE SEQUENCE [LARGE SCALE GENOMIC DNA]</scope>
    <source>
        <strain evidence="2">K</strain>
    </source>
</reference>
<dbReference type="GeneID" id="94845619"/>
<dbReference type="VEuPathDB" id="TrichDB:TRFO_36585"/>
<protein>
    <submittedName>
        <fullName evidence="2">Uncharacterized protein</fullName>
    </submittedName>
</protein>
<keyword evidence="3" id="KW-1185">Reference proteome</keyword>
<feature type="region of interest" description="Disordered" evidence="1">
    <location>
        <begin position="1"/>
        <end position="102"/>
    </location>
</feature>
<evidence type="ECO:0000313" key="3">
    <source>
        <dbReference type="Proteomes" id="UP000179807"/>
    </source>
</evidence>
<evidence type="ECO:0000256" key="1">
    <source>
        <dbReference type="SAM" id="MobiDB-lite"/>
    </source>
</evidence>
<dbReference type="EMBL" id="MLAK01001128">
    <property type="protein sequence ID" value="OHS97232.1"/>
    <property type="molecule type" value="Genomic_DNA"/>
</dbReference>
<gene>
    <name evidence="2" type="ORF">TRFO_36585</name>
</gene>
<feature type="compositionally biased region" description="Low complexity" evidence="1">
    <location>
        <begin position="69"/>
        <end position="80"/>
    </location>
</feature>
<feature type="compositionally biased region" description="Polar residues" evidence="1">
    <location>
        <begin position="81"/>
        <end position="93"/>
    </location>
</feature>
<dbReference type="AlphaFoldDB" id="A0A1J4JDQ4"/>
<sequence>MKKKNVPGVIGQQIPTSQQGKRNAAGYQRRIPPSRPNQKSQLSNDQKGPTPLAQRQMANIKKPIAQQTSSHSGASSRSRGNPNQINSHQISNQRSKKEIPAISNDYEKLRQRLQELKDLLNQIKEKWERIETQKVAEHKSIMDQLNKNHLQKIRELEGSFTPQSKQDAMTKQIQAMKDQAEAFKNEGNMEKYQAMMRQAKSVETQMFENERYSKMREIEARKQPLLRAQQIKIQQTKEQQKAEIDKIHRERDEELKPIQEEYDKLDKRLHGDAEKVARSPLCRKD</sequence>
<dbReference type="RefSeq" id="XP_068350369.1">
    <property type="nucleotide sequence ID" value="XM_068510915.1"/>
</dbReference>
<organism evidence="2 3">
    <name type="scientific">Tritrichomonas foetus</name>
    <dbReference type="NCBI Taxonomy" id="1144522"/>
    <lineage>
        <taxon>Eukaryota</taxon>
        <taxon>Metamonada</taxon>
        <taxon>Parabasalia</taxon>
        <taxon>Tritrichomonadida</taxon>
        <taxon>Tritrichomonadidae</taxon>
        <taxon>Tritrichomonas</taxon>
    </lineage>
</organism>
<proteinExistence type="predicted"/>
<evidence type="ECO:0000313" key="2">
    <source>
        <dbReference type="EMBL" id="OHS97232.1"/>
    </source>
</evidence>
<accession>A0A1J4JDQ4</accession>